<gene>
    <name evidence="10" type="primary">LOC103491991</name>
</gene>
<accession>A0A1S3BP20</accession>
<dbReference type="GO" id="GO:0015095">
    <property type="term" value="F:magnesium ion transmembrane transporter activity"/>
    <property type="evidence" value="ECO:0007669"/>
    <property type="project" value="UniProtKB-UniRule"/>
</dbReference>
<dbReference type="GeneID" id="103491991"/>
<keyword evidence="8" id="KW-0460">Magnesium</keyword>
<evidence type="ECO:0000313" key="10">
    <source>
        <dbReference type="RefSeq" id="XP_008450364.1"/>
    </source>
</evidence>
<keyword evidence="5 8" id="KW-1133">Transmembrane helix</keyword>
<comment type="subunit">
    <text evidence="2 8">Homodimer.</text>
</comment>
<reference evidence="10" key="2">
    <citation type="submission" date="2025-08" db="UniProtKB">
        <authorList>
            <consortium name="RefSeq"/>
        </authorList>
    </citation>
    <scope>IDENTIFICATION</scope>
    <source>
        <tissue evidence="10">Stem</tissue>
    </source>
</reference>
<evidence type="ECO:0000256" key="7">
    <source>
        <dbReference type="ARBA" id="ARBA00025284"/>
    </source>
</evidence>
<feature type="transmembrane region" description="Helical" evidence="8">
    <location>
        <begin position="230"/>
        <end position="250"/>
    </location>
</feature>
<comment type="subcellular location">
    <subcellularLocation>
        <location evidence="8">Cell membrane</location>
        <topology evidence="8">Multi-pass membrane protein</topology>
    </subcellularLocation>
    <subcellularLocation>
        <location evidence="8">Early endosome</location>
    </subcellularLocation>
</comment>
<dbReference type="AlphaFoldDB" id="A0A1S3BP20"/>
<evidence type="ECO:0000256" key="8">
    <source>
        <dbReference type="RuleBase" id="RU363078"/>
    </source>
</evidence>
<evidence type="ECO:0000256" key="2">
    <source>
        <dbReference type="ARBA" id="ARBA00011738"/>
    </source>
</evidence>
<evidence type="ECO:0000256" key="4">
    <source>
        <dbReference type="ARBA" id="ARBA00022753"/>
    </source>
</evidence>
<evidence type="ECO:0000256" key="3">
    <source>
        <dbReference type="ARBA" id="ARBA00022692"/>
    </source>
</evidence>
<feature type="transmembrane region" description="Helical" evidence="8">
    <location>
        <begin position="174"/>
        <end position="191"/>
    </location>
</feature>
<evidence type="ECO:0000256" key="1">
    <source>
        <dbReference type="ARBA" id="ARBA00007001"/>
    </source>
</evidence>
<evidence type="ECO:0000256" key="6">
    <source>
        <dbReference type="ARBA" id="ARBA00023136"/>
    </source>
</evidence>
<feature type="transmembrane region" description="Helical" evidence="8">
    <location>
        <begin position="148"/>
        <end position="167"/>
    </location>
</feature>
<dbReference type="PANTHER" id="PTHR12570">
    <property type="match status" value="1"/>
</dbReference>
<keyword evidence="8" id="KW-0813">Transport</keyword>
<name>A0A1S3BP20_CUCME</name>
<dbReference type="SUPFAM" id="SSF103481">
    <property type="entry name" value="Multidrug resistance efflux transporter EmrE"/>
    <property type="match status" value="1"/>
</dbReference>
<dbReference type="GO" id="GO:0005886">
    <property type="term" value="C:plasma membrane"/>
    <property type="evidence" value="ECO:0007669"/>
    <property type="project" value="UniProtKB-SubCell"/>
</dbReference>
<feature type="transmembrane region" description="Helical" evidence="8">
    <location>
        <begin position="197"/>
        <end position="218"/>
    </location>
</feature>
<dbReference type="InterPro" id="IPR008521">
    <property type="entry name" value="Mg_trans_NIPA"/>
</dbReference>
<keyword evidence="3 8" id="KW-0812">Transmembrane</keyword>
<keyword evidence="8" id="KW-0406">Ion transport</keyword>
<dbReference type="RefSeq" id="XP_008450364.1">
    <property type="nucleotide sequence ID" value="XM_008452142.3"/>
</dbReference>
<keyword evidence="9" id="KW-1185">Reference proteome</keyword>
<feature type="transmembrane region" description="Helical" evidence="8">
    <location>
        <begin position="48"/>
        <end position="65"/>
    </location>
</feature>
<dbReference type="InterPro" id="IPR037185">
    <property type="entry name" value="EmrE-like"/>
</dbReference>
<evidence type="ECO:0000313" key="9">
    <source>
        <dbReference type="Proteomes" id="UP001652600"/>
    </source>
</evidence>
<feature type="transmembrane region" description="Helical" evidence="8">
    <location>
        <begin position="108"/>
        <end position="128"/>
    </location>
</feature>
<evidence type="ECO:0000256" key="5">
    <source>
        <dbReference type="ARBA" id="ARBA00022989"/>
    </source>
</evidence>
<dbReference type="PANTHER" id="PTHR12570:SF19">
    <property type="entry name" value="MAGNESIUM TRANSPORTER-RELATED"/>
    <property type="match status" value="1"/>
</dbReference>
<reference evidence="9" key="1">
    <citation type="submission" date="2025-05" db="UniProtKB">
        <authorList>
            <consortium name="RefSeq"/>
        </authorList>
    </citation>
    <scope>NUCLEOTIDE SEQUENCE [LARGE SCALE GENOMIC DNA]</scope>
</reference>
<keyword evidence="4 8" id="KW-0967">Endosome</keyword>
<dbReference type="Proteomes" id="UP001652600">
    <property type="component" value="Chromosome 2"/>
</dbReference>
<organism evidence="9 10">
    <name type="scientific">Cucumis melo</name>
    <name type="common">Muskmelon</name>
    <dbReference type="NCBI Taxonomy" id="3656"/>
    <lineage>
        <taxon>Eukaryota</taxon>
        <taxon>Viridiplantae</taxon>
        <taxon>Streptophyta</taxon>
        <taxon>Embryophyta</taxon>
        <taxon>Tracheophyta</taxon>
        <taxon>Spermatophyta</taxon>
        <taxon>Magnoliopsida</taxon>
        <taxon>eudicotyledons</taxon>
        <taxon>Gunneridae</taxon>
        <taxon>Pentapetalae</taxon>
        <taxon>rosids</taxon>
        <taxon>fabids</taxon>
        <taxon>Cucurbitales</taxon>
        <taxon>Cucurbitaceae</taxon>
        <taxon>Benincaseae</taxon>
        <taxon>Cucumis</taxon>
    </lineage>
</organism>
<comment type="function">
    <text evidence="7 8">Acts as a Mg(2+) transporter. Can also transport other divalent cations such as Fe(2+), Sr(2+), Ba(2+), Mn(2+) and Co(2+) but to a much less extent than Mg(2+).</text>
</comment>
<protein>
    <recommendedName>
        <fullName evidence="8">Probable magnesium transporter</fullName>
    </recommendedName>
</protein>
<proteinExistence type="inferred from homology"/>
<sequence>MGFSEDNLTGVILALLSSGFIGASFIIKKKGLRRAAAASGVRAGVGGYTYLLEPLWWIGMIIMIVGEAANFIAYAFAPAVLVTPLGALSIIVSAVLAHFILKERLHKLGVLGCVMCIAGSVIIVVHAPRELPITSVQEIWSMATQPAFLLYMGSVIVLVFILVIHFAPRCGHSNVLVFTGICSLMGSLSALDTFNTAIVSPIYYVMFTTLTILASVIMFKDWNGQSGATIISEICGFVVVLSGTILLQVAKDFERSSSFRANHTPGSPSLSTRLCTGNGELAKYNDEEVPPEEICLRIQESY</sequence>
<keyword evidence="6 8" id="KW-0472">Membrane</keyword>
<keyword evidence="8" id="KW-1003">Cell membrane</keyword>
<dbReference type="Pfam" id="PF05653">
    <property type="entry name" value="Mg_trans_NIPA"/>
    <property type="match status" value="2"/>
</dbReference>
<comment type="similarity">
    <text evidence="1 8">Belongs to the NIPA (TC 2.A.7) family.</text>
</comment>
<dbReference type="GO" id="GO:0005769">
    <property type="term" value="C:early endosome"/>
    <property type="evidence" value="ECO:0007669"/>
    <property type="project" value="UniProtKB-SubCell"/>
</dbReference>
<feature type="transmembrane region" description="Helical" evidence="8">
    <location>
        <begin position="6"/>
        <end position="27"/>
    </location>
</feature>
<feature type="transmembrane region" description="Helical" evidence="8">
    <location>
        <begin position="71"/>
        <end position="101"/>
    </location>
</feature>